<sequence>MLLVARRNGLSGLAPGPSPYFPSLTYFALTTRDCSSGRSASDNVWTGTKITHFSNLKEPTEAHRSLQEHSAFTRTAFLLYEVIQEITSSTSLAISHLSSLFPISFTPETQEIFSFLCPIKGTRG</sequence>
<name>A0AAV4MTF2_CAEEX</name>
<protein>
    <submittedName>
        <fullName evidence="1">Uncharacterized protein</fullName>
    </submittedName>
</protein>
<dbReference type="AlphaFoldDB" id="A0AAV4MTF2"/>
<keyword evidence="2" id="KW-1185">Reference proteome</keyword>
<gene>
    <name evidence="1" type="ORF">CEXT_77081</name>
</gene>
<comment type="caution">
    <text evidence="1">The sequence shown here is derived from an EMBL/GenBank/DDBJ whole genome shotgun (WGS) entry which is preliminary data.</text>
</comment>
<dbReference type="Proteomes" id="UP001054945">
    <property type="component" value="Unassembled WGS sequence"/>
</dbReference>
<evidence type="ECO:0000313" key="2">
    <source>
        <dbReference type="Proteomes" id="UP001054945"/>
    </source>
</evidence>
<organism evidence="1 2">
    <name type="scientific">Caerostris extrusa</name>
    <name type="common">Bark spider</name>
    <name type="synonym">Caerostris bankana</name>
    <dbReference type="NCBI Taxonomy" id="172846"/>
    <lineage>
        <taxon>Eukaryota</taxon>
        <taxon>Metazoa</taxon>
        <taxon>Ecdysozoa</taxon>
        <taxon>Arthropoda</taxon>
        <taxon>Chelicerata</taxon>
        <taxon>Arachnida</taxon>
        <taxon>Araneae</taxon>
        <taxon>Araneomorphae</taxon>
        <taxon>Entelegynae</taxon>
        <taxon>Araneoidea</taxon>
        <taxon>Araneidae</taxon>
        <taxon>Caerostris</taxon>
    </lineage>
</organism>
<evidence type="ECO:0000313" key="1">
    <source>
        <dbReference type="EMBL" id="GIX75751.1"/>
    </source>
</evidence>
<accession>A0AAV4MTF2</accession>
<reference evidence="1 2" key="1">
    <citation type="submission" date="2021-06" db="EMBL/GenBank/DDBJ databases">
        <title>Caerostris extrusa draft genome.</title>
        <authorList>
            <person name="Kono N."/>
            <person name="Arakawa K."/>
        </authorList>
    </citation>
    <scope>NUCLEOTIDE SEQUENCE [LARGE SCALE GENOMIC DNA]</scope>
</reference>
<dbReference type="EMBL" id="BPLR01020195">
    <property type="protein sequence ID" value="GIX75751.1"/>
    <property type="molecule type" value="Genomic_DNA"/>
</dbReference>
<proteinExistence type="predicted"/>